<reference evidence="4" key="1">
    <citation type="journal article" date="2018" name="Nat. Plants">
        <title>Whole-genome landscape of Medicago truncatula symbiotic genes.</title>
        <authorList>
            <person name="Pecrix Y."/>
            <person name="Staton S.E."/>
            <person name="Sallet E."/>
            <person name="Lelandais-Briere C."/>
            <person name="Moreau S."/>
            <person name="Carrere S."/>
            <person name="Blein T."/>
            <person name="Jardinaud M.F."/>
            <person name="Latrasse D."/>
            <person name="Zouine M."/>
            <person name="Zahm M."/>
            <person name="Kreplak J."/>
            <person name="Mayjonade B."/>
            <person name="Satge C."/>
            <person name="Perez M."/>
            <person name="Cauet S."/>
            <person name="Marande W."/>
            <person name="Chantry-Darmon C."/>
            <person name="Lopez-Roques C."/>
            <person name="Bouchez O."/>
            <person name="Berard A."/>
            <person name="Debelle F."/>
            <person name="Munos S."/>
            <person name="Bendahmane A."/>
            <person name="Berges H."/>
            <person name="Niebel A."/>
            <person name="Buitink J."/>
            <person name="Frugier F."/>
            <person name="Benhamed M."/>
            <person name="Crespi M."/>
            <person name="Gouzy J."/>
            <person name="Gamas P."/>
        </authorList>
    </citation>
    <scope>NUCLEOTIDE SEQUENCE [LARGE SCALE GENOMIC DNA]</scope>
    <source>
        <strain evidence="4">cv. Jemalong A17</strain>
    </source>
</reference>
<dbReference type="PANTHER" id="PTHR11177:SF369">
    <property type="entry name" value="CLASS V CHITINASE-LIKE"/>
    <property type="match status" value="1"/>
</dbReference>
<dbReference type="Gene3D" id="3.20.20.80">
    <property type="entry name" value="Glycosidases"/>
    <property type="match status" value="1"/>
</dbReference>
<dbReference type="InterPro" id="IPR050314">
    <property type="entry name" value="Glycosyl_Hydrlase_18"/>
</dbReference>
<dbReference type="GO" id="GO:0016787">
    <property type="term" value="F:hydrolase activity"/>
    <property type="evidence" value="ECO:0007669"/>
    <property type="project" value="UniProtKB-KW"/>
</dbReference>
<dbReference type="PROSITE" id="PS51910">
    <property type="entry name" value="GH18_2"/>
    <property type="match status" value="1"/>
</dbReference>
<dbReference type="Proteomes" id="UP000265566">
    <property type="component" value="Chromosome 4"/>
</dbReference>
<sequence>MFSKHFAIIIPVFLFFTSYSKSDTTFWVKAGYYFSSNEMEASEIKSTLFTHLLCAFAFINSTDYIIFTNDSEYSKFDSFTTRVKLQNPSVTSLLSIYTGGQNSSLFNSLLNQSSYRKSFIDSSIRTARRFDFQGIDFCGAGLKQGKVLVNFTTLLKEWRVAITSEASNTKRSELVLLMTGYYLKPSDSLTIFLKGTMSHVFMHLYMVHLAGKILIQVSKSGEKEDFLLTNL</sequence>
<organism evidence="3 4">
    <name type="scientific">Medicago truncatula</name>
    <name type="common">Barrel medic</name>
    <name type="synonym">Medicago tribuloides</name>
    <dbReference type="NCBI Taxonomy" id="3880"/>
    <lineage>
        <taxon>Eukaryota</taxon>
        <taxon>Viridiplantae</taxon>
        <taxon>Streptophyta</taxon>
        <taxon>Embryophyta</taxon>
        <taxon>Tracheophyta</taxon>
        <taxon>Spermatophyta</taxon>
        <taxon>Magnoliopsida</taxon>
        <taxon>eudicotyledons</taxon>
        <taxon>Gunneridae</taxon>
        <taxon>Pentapetalae</taxon>
        <taxon>rosids</taxon>
        <taxon>fabids</taxon>
        <taxon>Fabales</taxon>
        <taxon>Fabaceae</taxon>
        <taxon>Papilionoideae</taxon>
        <taxon>50 kb inversion clade</taxon>
        <taxon>NPAAA clade</taxon>
        <taxon>Hologalegina</taxon>
        <taxon>IRL clade</taxon>
        <taxon>Trifolieae</taxon>
        <taxon>Medicago</taxon>
    </lineage>
</organism>
<dbReference type="SUPFAM" id="SSF51445">
    <property type="entry name" value="(Trans)glycosidases"/>
    <property type="match status" value="1"/>
</dbReference>
<feature type="chain" id="PRO_5017377758" evidence="1">
    <location>
        <begin position="23"/>
        <end position="231"/>
    </location>
</feature>
<dbReference type="Pfam" id="PF00704">
    <property type="entry name" value="Glyco_hydro_18"/>
    <property type="match status" value="1"/>
</dbReference>
<accession>A0A396IMM0</accession>
<evidence type="ECO:0000259" key="2">
    <source>
        <dbReference type="PROSITE" id="PS51910"/>
    </source>
</evidence>
<dbReference type="InterPro" id="IPR001223">
    <property type="entry name" value="Glyco_hydro18_cat"/>
</dbReference>
<gene>
    <name evidence="3" type="ORF">MtrunA17_Chr4g0066051</name>
</gene>
<dbReference type="PANTHER" id="PTHR11177">
    <property type="entry name" value="CHITINASE"/>
    <property type="match status" value="1"/>
</dbReference>
<dbReference type="AlphaFoldDB" id="A0A396IMM0"/>
<protein>
    <submittedName>
        <fullName evidence="3">Putative glycoside hydrolase superfamily</fullName>
    </submittedName>
</protein>
<dbReference type="GO" id="GO:0005975">
    <property type="term" value="P:carbohydrate metabolic process"/>
    <property type="evidence" value="ECO:0007669"/>
    <property type="project" value="InterPro"/>
</dbReference>
<dbReference type="InterPro" id="IPR017853">
    <property type="entry name" value="GH"/>
</dbReference>
<dbReference type="Gramene" id="rna26943">
    <property type="protein sequence ID" value="RHN64157.1"/>
    <property type="gene ID" value="gene26943"/>
</dbReference>
<keyword evidence="3" id="KW-0378">Hydrolase</keyword>
<evidence type="ECO:0000313" key="4">
    <source>
        <dbReference type="Proteomes" id="UP000265566"/>
    </source>
</evidence>
<proteinExistence type="predicted"/>
<dbReference type="EMBL" id="PSQE01000004">
    <property type="protein sequence ID" value="RHN64157.1"/>
    <property type="molecule type" value="Genomic_DNA"/>
</dbReference>
<feature type="signal peptide" evidence="1">
    <location>
        <begin position="1"/>
        <end position="22"/>
    </location>
</feature>
<evidence type="ECO:0000313" key="3">
    <source>
        <dbReference type="EMBL" id="RHN64157.1"/>
    </source>
</evidence>
<keyword evidence="1" id="KW-0732">Signal</keyword>
<comment type="caution">
    <text evidence="3">The sequence shown here is derived from an EMBL/GenBank/DDBJ whole genome shotgun (WGS) entry which is preliminary data.</text>
</comment>
<evidence type="ECO:0000256" key="1">
    <source>
        <dbReference type="SAM" id="SignalP"/>
    </source>
</evidence>
<feature type="domain" description="GH18" evidence="2">
    <location>
        <begin position="27"/>
        <end position="231"/>
    </location>
</feature>
<name>A0A396IMM0_MEDTR</name>